<reference evidence="1 2" key="1">
    <citation type="submission" date="2014-04" db="EMBL/GenBank/DDBJ databases">
        <authorList>
            <consortium name="DOE Joint Genome Institute"/>
            <person name="Kuo A."/>
            <person name="Girlanda M."/>
            <person name="Perotto S."/>
            <person name="Kohler A."/>
            <person name="Nagy L.G."/>
            <person name="Floudas D."/>
            <person name="Copeland A."/>
            <person name="Barry K.W."/>
            <person name="Cichocki N."/>
            <person name="Veneault-Fourrey C."/>
            <person name="LaButti K."/>
            <person name="Lindquist E.A."/>
            <person name="Lipzen A."/>
            <person name="Lundell T."/>
            <person name="Morin E."/>
            <person name="Murat C."/>
            <person name="Sun H."/>
            <person name="Tunlid A."/>
            <person name="Henrissat B."/>
            <person name="Grigoriev I.V."/>
            <person name="Hibbett D.S."/>
            <person name="Martin F."/>
            <person name="Nordberg H.P."/>
            <person name="Cantor M.N."/>
            <person name="Hua S.X."/>
        </authorList>
    </citation>
    <scope>NUCLEOTIDE SEQUENCE [LARGE SCALE GENOMIC DNA]</scope>
    <source>
        <strain evidence="1 2">MUT 4182</strain>
    </source>
</reference>
<gene>
    <name evidence="1" type="ORF">M407DRAFT_29133</name>
</gene>
<sequence>MVHFLTSNRIVVPLTVAANGYNDAVDTPPPPTPSFPAEVLGKLPMVIHISAVVLADALNILTFLGSIRRDEETGRLGWACPKLIVLDFGRVEGLKAQHRQAFSDARYSDGIPLLVEGEVVHRPPRVDFAHWPDWEG</sequence>
<accession>A0A0C3Q031</accession>
<dbReference type="EMBL" id="KN823144">
    <property type="protein sequence ID" value="KIO21255.1"/>
    <property type="molecule type" value="Genomic_DNA"/>
</dbReference>
<dbReference type="AlphaFoldDB" id="A0A0C3Q031"/>
<organism evidence="1 2">
    <name type="scientific">Tulasnella calospora MUT 4182</name>
    <dbReference type="NCBI Taxonomy" id="1051891"/>
    <lineage>
        <taxon>Eukaryota</taxon>
        <taxon>Fungi</taxon>
        <taxon>Dikarya</taxon>
        <taxon>Basidiomycota</taxon>
        <taxon>Agaricomycotina</taxon>
        <taxon>Agaricomycetes</taxon>
        <taxon>Cantharellales</taxon>
        <taxon>Tulasnellaceae</taxon>
        <taxon>Tulasnella</taxon>
    </lineage>
</organism>
<proteinExistence type="predicted"/>
<dbReference type="OrthoDB" id="3294179at2759"/>
<evidence type="ECO:0000313" key="1">
    <source>
        <dbReference type="EMBL" id="KIO21255.1"/>
    </source>
</evidence>
<dbReference type="HOGENOM" id="CLU_1876963_0_0_1"/>
<keyword evidence="2" id="KW-1185">Reference proteome</keyword>
<protein>
    <submittedName>
        <fullName evidence="1">Uncharacterized protein</fullName>
    </submittedName>
</protein>
<name>A0A0C3Q031_9AGAM</name>
<dbReference type="Proteomes" id="UP000054248">
    <property type="component" value="Unassembled WGS sequence"/>
</dbReference>
<reference evidence="2" key="2">
    <citation type="submission" date="2015-01" db="EMBL/GenBank/DDBJ databases">
        <title>Evolutionary Origins and Diversification of the Mycorrhizal Mutualists.</title>
        <authorList>
            <consortium name="DOE Joint Genome Institute"/>
            <consortium name="Mycorrhizal Genomics Consortium"/>
            <person name="Kohler A."/>
            <person name="Kuo A."/>
            <person name="Nagy L.G."/>
            <person name="Floudas D."/>
            <person name="Copeland A."/>
            <person name="Barry K.W."/>
            <person name="Cichocki N."/>
            <person name="Veneault-Fourrey C."/>
            <person name="LaButti K."/>
            <person name="Lindquist E.A."/>
            <person name="Lipzen A."/>
            <person name="Lundell T."/>
            <person name="Morin E."/>
            <person name="Murat C."/>
            <person name="Riley R."/>
            <person name="Ohm R."/>
            <person name="Sun H."/>
            <person name="Tunlid A."/>
            <person name="Henrissat B."/>
            <person name="Grigoriev I.V."/>
            <person name="Hibbett D.S."/>
            <person name="Martin F."/>
        </authorList>
    </citation>
    <scope>NUCLEOTIDE SEQUENCE [LARGE SCALE GENOMIC DNA]</scope>
    <source>
        <strain evidence="2">MUT 4182</strain>
    </source>
</reference>
<evidence type="ECO:0000313" key="2">
    <source>
        <dbReference type="Proteomes" id="UP000054248"/>
    </source>
</evidence>